<evidence type="ECO:0000256" key="1">
    <source>
        <dbReference type="ARBA" id="ARBA00009817"/>
    </source>
</evidence>
<dbReference type="Gene3D" id="3.20.80.10">
    <property type="entry name" value="Regulatory factor, effector binding domain"/>
    <property type="match status" value="1"/>
</dbReference>
<dbReference type="Proteomes" id="UP001491310">
    <property type="component" value="Unassembled WGS sequence"/>
</dbReference>
<feature type="region of interest" description="Disordered" evidence="2">
    <location>
        <begin position="212"/>
        <end position="233"/>
    </location>
</feature>
<keyword evidence="4" id="KW-1185">Reference proteome</keyword>
<evidence type="ECO:0000256" key="2">
    <source>
        <dbReference type="SAM" id="MobiDB-lite"/>
    </source>
</evidence>
<comment type="similarity">
    <text evidence="1">Belongs to the HEBP family.</text>
</comment>
<dbReference type="InterPro" id="IPR018790">
    <property type="entry name" value="DUF2358"/>
</dbReference>
<dbReference type="Pfam" id="PF04832">
    <property type="entry name" value="SOUL"/>
    <property type="match status" value="1"/>
</dbReference>
<accession>A0ABR2YC05</accession>
<dbReference type="PANTHER" id="PTHR11220">
    <property type="entry name" value="HEME-BINDING PROTEIN-RELATED"/>
    <property type="match status" value="1"/>
</dbReference>
<dbReference type="PANTHER" id="PTHR11220:SF50">
    <property type="entry name" value="SOUL HEME-BINDING FAMILY PROTEIN"/>
    <property type="match status" value="1"/>
</dbReference>
<dbReference type="InterPro" id="IPR006917">
    <property type="entry name" value="SOUL_heme-bd"/>
</dbReference>
<name>A0ABR2YC05_9CHLO</name>
<dbReference type="EMBL" id="JALJOT010000016">
    <property type="protein sequence ID" value="KAK9902016.1"/>
    <property type="molecule type" value="Genomic_DNA"/>
</dbReference>
<protein>
    <recommendedName>
        <fullName evidence="5">SOUL-domain-containing protein</fullName>
    </recommendedName>
</protein>
<sequence>MASRRRLHSCSGANAVQEAETLPSTSEFIQERMDFLREDLTHLFDDQGIDKSQYDDVVEFRDPITSYNDAKGYMFNIGMLKRVFAPTFQLHDIKQTGDYEVTTRWTMSMQFTLTRGTPISRYWDPKLVFSGVSIMGINPSNGKFNRHIDYWDAIDNQQYFSWEAFGHVLQQMMNMSRIPKDLPTPSYTILKKFKDFEVRRYDRMLVAEADMDGSRQTASTSSSEDSSGSPAGKGDGAFNTLAKFIFGGNAAGTRMRMTTPVFSDNRGSMQFVIEPSYQDVSSVPAPQTDNVRVKARGEGLYAVASFSGIADPKTAAEQESRLRQVMQERGMKADGSDWLLARYNDPSTKPAFRRNEVLIPVKGFELW</sequence>
<dbReference type="InterPro" id="IPR032710">
    <property type="entry name" value="NTF2-like_dom_sf"/>
</dbReference>
<dbReference type="SUPFAM" id="SSF54427">
    <property type="entry name" value="NTF2-like"/>
    <property type="match status" value="1"/>
</dbReference>
<dbReference type="Pfam" id="PF10184">
    <property type="entry name" value="DUF2358"/>
    <property type="match status" value="1"/>
</dbReference>
<proteinExistence type="inferred from homology"/>
<feature type="compositionally biased region" description="Low complexity" evidence="2">
    <location>
        <begin position="214"/>
        <end position="229"/>
    </location>
</feature>
<dbReference type="SUPFAM" id="SSF55136">
    <property type="entry name" value="Probable bacterial effector-binding domain"/>
    <property type="match status" value="1"/>
</dbReference>
<evidence type="ECO:0000313" key="4">
    <source>
        <dbReference type="Proteomes" id="UP001491310"/>
    </source>
</evidence>
<gene>
    <name evidence="3" type="ORF">WJX75_001330</name>
</gene>
<organism evidence="3 4">
    <name type="scientific">Coccomyxa subellipsoidea</name>
    <dbReference type="NCBI Taxonomy" id="248742"/>
    <lineage>
        <taxon>Eukaryota</taxon>
        <taxon>Viridiplantae</taxon>
        <taxon>Chlorophyta</taxon>
        <taxon>core chlorophytes</taxon>
        <taxon>Trebouxiophyceae</taxon>
        <taxon>Trebouxiophyceae incertae sedis</taxon>
        <taxon>Coccomyxaceae</taxon>
        <taxon>Coccomyxa</taxon>
    </lineage>
</organism>
<reference evidence="3 4" key="1">
    <citation type="journal article" date="2024" name="Nat. Commun.">
        <title>Phylogenomics reveals the evolutionary origins of lichenization in chlorophyte algae.</title>
        <authorList>
            <person name="Puginier C."/>
            <person name="Libourel C."/>
            <person name="Otte J."/>
            <person name="Skaloud P."/>
            <person name="Haon M."/>
            <person name="Grisel S."/>
            <person name="Petersen M."/>
            <person name="Berrin J.G."/>
            <person name="Delaux P.M."/>
            <person name="Dal Grande F."/>
            <person name="Keller J."/>
        </authorList>
    </citation>
    <scope>NUCLEOTIDE SEQUENCE [LARGE SCALE GENOMIC DNA]</scope>
    <source>
        <strain evidence="3 4">SAG 216-7</strain>
    </source>
</reference>
<evidence type="ECO:0008006" key="5">
    <source>
        <dbReference type="Google" id="ProtNLM"/>
    </source>
</evidence>
<comment type="caution">
    <text evidence="3">The sequence shown here is derived from an EMBL/GenBank/DDBJ whole genome shotgun (WGS) entry which is preliminary data.</text>
</comment>
<evidence type="ECO:0000313" key="3">
    <source>
        <dbReference type="EMBL" id="KAK9902016.1"/>
    </source>
</evidence>
<dbReference type="InterPro" id="IPR011256">
    <property type="entry name" value="Reg_factor_effector_dom_sf"/>
</dbReference>